<dbReference type="EMBL" id="MT144001">
    <property type="protein sequence ID" value="QJA46042.1"/>
    <property type="molecule type" value="Genomic_DNA"/>
</dbReference>
<name>A0A6H1ZF01_9ZZZZ</name>
<sequence>MKAIVKEIQVGGDIILTNLEDACEEYCGMLFRQDAPKTKIHFTIEMPDGSIKGITIRDTDGETVAYGDFEGLPSFLDYAKVVF</sequence>
<gene>
    <name evidence="1" type="ORF">TM448A00302_0050</name>
</gene>
<evidence type="ECO:0000313" key="1">
    <source>
        <dbReference type="EMBL" id="QJA46042.1"/>
    </source>
</evidence>
<protein>
    <submittedName>
        <fullName evidence="1">Uncharacterized protein</fullName>
    </submittedName>
</protein>
<accession>A0A6H1ZF01</accession>
<reference evidence="1" key="1">
    <citation type="submission" date="2020-03" db="EMBL/GenBank/DDBJ databases">
        <title>The deep terrestrial virosphere.</title>
        <authorList>
            <person name="Holmfeldt K."/>
            <person name="Nilsson E."/>
            <person name="Simone D."/>
            <person name="Lopez-Fernandez M."/>
            <person name="Wu X."/>
            <person name="de Brujin I."/>
            <person name="Lundin D."/>
            <person name="Andersson A."/>
            <person name="Bertilsson S."/>
            <person name="Dopson M."/>
        </authorList>
    </citation>
    <scope>NUCLEOTIDE SEQUENCE</scope>
    <source>
        <strain evidence="1">TM448A00302</strain>
    </source>
</reference>
<organism evidence="1">
    <name type="scientific">viral metagenome</name>
    <dbReference type="NCBI Taxonomy" id="1070528"/>
    <lineage>
        <taxon>unclassified sequences</taxon>
        <taxon>metagenomes</taxon>
        <taxon>organismal metagenomes</taxon>
    </lineage>
</organism>
<proteinExistence type="predicted"/>
<dbReference type="AlphaFoldDB" id="A0A6H1ZF01"/>